<name>A0A108U487_9GAMM</name>
<keyword evidence="3" id="KW-1185">Reference proteome</keyword>
<sequence>MNMAHRSIRLTALAVGLFGFASSLAATAGEEDCARCRLLFQICMTSNPGDLACYEQLWDCERQAECPIGSPAG</sequence>
<evidence type="ECO:0000313" key="2">
    <source>
        <dbReference type="EMBL" id="KWS02264.1"/>
    </source>
</evidence>
<evidence type="ECO:0008006" key="4">
    <source>
        <dbReference type="Google" id="ProtNLM"/>
    </source>
</evidence>
<dbReference type="RefSeq" id="WP_153019272.1">
    <property type="nucleotide sequence ID" value="NZ_JAJA02000002.1"/>
</dbReference>
<accession>A0A108U487</accession>
<reference evidence="2 3" key="1">
    <citation type="journal article" date="2014" name="Genome Announc.">
        <title>Draft Genome Sequence of Lysobacter capsici AZ78, a Bacterium Antagonistic to Plant-Pathogenic Oomycetes.</title>
        <authorList>
            <person name="Puopolo G."/>
            <person name="Sonego P."/>
            <person name="Engelen K."/>
            <person name="Pertot I."/>
        </authorList>
    </citation>
    <scope>NUCLEOTIDE SEQUENCE [LARGE SCALE GENOMIC DNA]</scope>
    <source>
        <strain evidence="2 3">AZ78</strain>
    </source>
</reference>
<gene>
    <name evidence="2" type="ORF">AZ78_4931</name>
</gene>
<keyword evidence="1" id="KW-0732">Signal</keyword>
<dbReference type="Proteomes" id="UP000023435">
    <property type="component" value="Unassembled WGS sequence"/>
</dbReference>
<feature type="signal peptide" evidence="1">
    <location>
        <begin position="1"/>
        <end position="28"/>
    </location>
</feature>
<evidence type="ECO:0000256" key="1">
    <source>
        <dbReference type="SAM" id="SignalP"/>
    </source>
</evidence>
<dbReference type="OrthoDB" id="9877325at2"/>
<proteinExistence type="predicted"/>
<dbReference type="EMBL" id="JAJA02000002">
    <property type="protein sequence ID" value="KWS02264.1"/>
    <property type="molecule type" value="Genomic_DNA"/>
</dbReference>
<evidence type="ECO:0000313" key="3">
    <source>
        <dbReference type="Proteomes" id="UP000023435"/>
    </source>
</evidence>
<organism evidence="2 3">
    <name type="scientific">Lysobacter capsici AZ78</name>
    <dbReference type="NCBI Taxonomy" id="1444315"/>
    <lineage>
        <taxon>Bacteria</taxon>
        <taxon>Pseudomonadati</taxon>
        <taxon>Pseudomonadota</taxon>
        <taxon>Gammaproteobacteria</taxon>
        <taxon>Lysobacterales</taxon>
        <taxon>Lysobacteraceae</taxon>
        <taxon>Lysobacter</taxon>
    </lineage>
</organism>
<comment type="caution">
    <text evidence="2">The sequence shown here is derived from an EMBL/GenBank/DDBJ whole genome shotgun (WGS) entry which is preliminary data.</text>
</comment>
<feature type="chain" id="PRO_5007131474" description="Lipoprotein" evidence="1">
    <location>
        <begin position="29"/>
        <end position="73"/>
    </location>
</feature>
<dbReference type="AlphaFoldDB" id="A0A108U487"/>
<protein>
    <recommendedName>
        <fullName evidence="4">Lipoprotein</fullName>
    </recommendedName>
</protein>